<feature type="transmembrane region" description="Helical" evidence="9">
    <location>
        <begin position="277"/>
        <end position="298"/>
    </location>
</feature>
<keyword evidence="8 9" id="KW-0472">Membrane</keyword>
<evidence type="ECO:0000256" key="9">
    <source>
        <dbReference type="SAM" id="Phobius"/>
    </source>
</evidence>
<protein>
    <submittedName>
        <fullName evidence="12">ABC transporter ATP-binding protein</fullName>
    </submittedName>
</protein>
<evidence type="ECO:0000256" key="4">
    <source>
        <dbReference type="ARBA" id="ARBA00022692"/>
    </source>
</evidence>
<evidence type="ECO:0000259" key="10">
    <source>
        <dbReference type="PROSITE" id="PS50893"/>
    </source>
</evidence>
<evidence type="ECO:0000256" key="6">
    <source>
        <dbReference type="ARBA" id="ARBA00022840"/>
    </source>
</evidence>
<sequence length="581" mass="64359">MNKKQSLLNNLFSLLKGERIKLFVGLILAIICSALSFVPYLAIYKIIYEYSQSGFNFSFIIYWAIISIASVILKSLLLSIASLCTHLSAFNTMHKLRIKVIRYMSKLNLGFFNDNSQGEIKTALFDDIGRLENFIGHNLIELAQSFVVPIILFVILLIIQPIMAICILIPAVLGIFIPMKIMKGYPELTTEFANTISSVNTSVNEMVSGMQVLKMYHLSAKHFKKYTNSLSLYTTCLKKMAHKSCAPIAVTVVILDSAILFTLPVGGFLYINEMLSLGNYLLFILLSMCFFSAFFNLINIRMGIMELKSGLTHVQKILNLEPISEGTIVLPKKESYSVSFDNVSFSYSDTSVLKDVNLNIPAGSFTAFVGASGAGKTTAAQLIGRYFDVNQGEIKINDVNIKDLTTNSLMDTTAFVFQDIFIMDDTIFENIAMGSNADSSKVIEAAKGAMIHDFIMSLPKGYKTRLGDSEGIKLSGGQKQRIAIARAILKDSPIVIFDEATSFSDIENEHKIQLALANLLKGKTTIMIAHRLHTIVNADNIVVFNEGKIAQQGTHDDLVNSNGIYSTMWNAYIHSSEKEAV</sequence>
<dbReference type="InterPro" id="IPR039421">
    <property type="entry name" value="Type_1_exporter"/>
</dbReference>
<evidence type="ECO:0000259" key="11">
    <source>
        <dbReference type="PROSITE" id="PS50929"/>
    </source>
</evidence>
<comment type="subcellular location">
    <subcellularLocation>
        <location evidence="1">Cell membrane</location>
        <topology evidence="1">Multi-pass membrane protein</topology>
    </subcellularLocation>
</comment>
<feature type="transmembrane region" description="Helical" evidence="9">
    <location>
        <begin position="20"/>
        <end position="43"/>
    </location>
</feature>
<evidence type="ECO:0000313" key="13">
    <source>
        <dbReference type="Proteomes" id="UP000677305"/>
    </source>
</evidence>
<evidence type="ECO:0000256" key="5">
    <source>
        <dbReference type="ARBA" id="ARBA00022741"/>
    </source>
</evidence>
<dbReference type="EMBL" id="CP058561">
    <property type="protein sequence ID" value="QUH27953.1"/>
    <property type="molecule type" value="Genomic_DNA"/>
</dbReference>
<gene>
    <name evidence="12" type="ORF">HYG85_03095</name>
</gene>
<dbReference type="AlphaFoldDB" id="A0A8J8SAQ1"/>
<dbReference type="InterPro" id="IPR011527">
    <property type="entry name" value="ABC1_TM_dom"/>
</dbReference>
<dbReference type="GO" id="GO:0005886">
    <property type="term" value="C:plasma membrane"/>
    <property type="evidence" value="ECO:0007669"/>
    <property type="project" value="UniProtKB-SubCell"/>
</dbReference>
<keyword evidence="5" id="KW-0547">Nucleotide-binding</keyword>
<evidence type="ECO:0000313" key="12">
    <source>
        <dbReference type="EMBL" id="QUH27953.1"/>
    </source>
</evidence>
<dbReference type="Pfam" id="PF00005">
    <property type="entry name" value="ABC_tran"/>
    <property type="match status" value="1"/>
</dbReference>
<keyword evidence="2" id="KW-0813">Transport</keyword>
<feature type="transmembrane region" description="Helical" evidence="9">
    <location>
        <begin position="146"/>
        <end position="177"/>
    </location>
</feature>
<feature type="domain" description="ABC transmembrane type-1" evidence="11">
    <location>
        <begin position="23"/>
        <end position="306"/>
    </location>
</feature>
<dbReference type="PROSITE" id="PS00211">
    <property type="entry name" value="ABC_TRANSPORTER_1"/>
    <property type="match status" value="1"/>
</dbReference>
<dbReference type="InterPro" id="IPR003593">
    <property type="entry name" value="AAA+_ATPase"/>
</dbReference>
<evidence type="ECO:0000256" key="3">
    <source>
        <dbReference type="ARBA" id="ARBA00022475"/>
    </source>
</evidence>
<keyword evidence="6 12" id="KW-0067">ATP-binding</keyword>
<feature type="domain" description="ABC transporter" evidence="10">
    <location>
        <begin position="338"/>
        <end position="571"/>
    </location>
</feature>
<dbReference type="InterPro" id="IPR036640">
    <property type="entry name" value="ABC1_TM_sf"/>
</dbReference>
<feature type="transmembrane region" description="Helical" evidence="9">
    <location>
        <begin position="55"/>
        <end position="73"/>
    </location>
</feature>
<dbReference type="GO" id="GO:0016887">
    <property type="term" value="F:ATP hydrolysis activity"/>
    <property type="evidence" value="ECO:0007669"/>
    <property type="project" value="InterPro"/>
</dbReference>
<dbReference type="RefSeq" id="WP_212692238.1">
    <property type="nucleotide sequence ID" value="NZ_CP058561.1"/>
</dbReference>
<dbReference type="InterPro" id="IPR017871">
    <property type="entry name" value="ABC_transporter-like_CS"/>
</dbReference>
<dbReference type="SUPFAM" id="SSF52540">
    <property type="entry name" value="P-loop containing nucleoside triphosphate hydrolases"/>
    <property type="match status" value="1"/>
</dbReference>
<keyword evidence="3" id="KW-1003">Cell membrane</keyword>
<dbReference type="SUPFAM" id="SSF90123">
    <property type="entry name" value="ABC transporter transmembrane region"/>
    <property type="match status" value="1"/>
</dbReference>
<dbReference type="Gene3D" id="3.40.50.300">
    <property type="entry name" value="P-loop containing nucleotide triphosphate hydrolases"/>
    <property type="match status" value="1"/>
</dbReference>
<dbReference type="SMART" id="SM00382">
    <property type="entry name" value="AAA"/>
    <property type="match status" value="1"/>
</dbReference>
<organism evidence="12 13">
    <name type="scientific">Vallitalea guaymasensis</name>
    <dbReference type="NCBI Taxonomy" id="1185412"/>
    <lineage>
        <taxon>Bacteria</taxon>
        <taxon>Bacillati</taxon>
        <taxon>Bacillota</taxon>
        <taxon>Clostridia</taxon>
        <taxon>Lachnospirales</taxon>
        <taxon>Vallitaleaceae</taxon>
        <taxon>Vallitalea</taxon>
    </lineage>
</organism>
<reference evidence="12 13" key="1">
    <citation type="submission" date="2020-07" db="EMBL/GenBank/DDBJ databases">
        <title>Vallitalea guaymasensis genome.</title>
        <authorList>
            <person name="Postec A."/>
        </authorList>
    </citation>
    <scope>NUCLEOTIDE SEQUENCE [LARGE SCALE GENOMIC DNA]</scope>
    <source>
        <strain evidence="12 13">Ra1766G1</strain>
    </source>
</reference>
<dbReference type="Pfam" id="PF00664">
    <property type="entry name" value="ABC_membrane"/>
    <property type="match status" value="1"/>
</dbReference>
<keyword evidence="4 9" id="KW-0812">Transmembrane</keyword>
<feature type="transmembrane region" description="Helical" evidence="9">
    <location>
        <begin position="248"/>
        <end position="271"/>
    </location>
</feature>
<dbReference type="Proteomes" id="UP000677305">
    <property type="component" value="Chromosome"/>
</dbReference>
<dbReference type="Gene3D" id="1.20.1560.10">
    <property type="entry name" value="ABC transporter type 1, transmembrane domain"/>
    <property type="match status" value="1"/>
</dbReference>
<evidence type="ECO:0000256" key="1">
    <source>
        <dbReference type="ARBA" id="ARBA00004651"/>
    </source>
</evidence>
<dbReference type="KEGG" id="vgu:HYG85_03095"/>
<keyword evidence="7 9" id="KW-1133">Transmembrane helix</keyword>
<dbReference type="PANTHER" id="PTHR43394">
    <property type="entry name" value="ATP-DEPENDENT PERMEASE MDL1, MITOCHONDRIAL"/>
    <property type="match status" value="1"/>
</dbReference>
<evidence type="ECO:0000256" key="7">
    <source>
        <dbReference type="ARBA" id="ARBA00022989"/>
    </source>
</evidence>
<name>A0A8J8SAQ1_9FIRM</name>
<dbReference type="PROSITE" id="PS50893">
    <property type="entry name" value="ABC_TRANSPORTER_2"/>
    <property type="match status" value="1"/>
</dbReference>
<dbReference type="InterPro" id="IPR027417">
    <property type="entry name" value="P-loop_NTPase"/>
</dbReference>
<dbReference type="PROSITE" id="PS50929">
    <property type="entry name" value="ABC_TM1F"/>
    <property type="match status" value="1"/>
</dbReference>
<keyword evidence="13" id="KW-1185">Reference proteome</keyword>
<evidence type="ECO:0000256" key="8">
    <source>
        <dbReference type="ARBA" id="ARBA00023136"/>
    </source>
</evidence>
<accession>A0A8J8SAQ1</accession>
<dbReference type="InterPro" id="IPR003439">
    <property type="entry name" value="ABC_transporter-like_ATP-bd"/>
</dbReference>
<proteinExistence type="predicted"/>
<dbReference type="PANTHER" id="PTHR43394:SF1">
    <property type="entry name" value="ATP-BINDING CASSETTE SUB-FAMILY B MEMBER 10, MITOCHONDRIAL"/>
    <property type="match status" value="1"/>
</dbReference>
<dbReference type="FunFam" id="3.40.50.300:FF:000221">
    <property type="entry name" value="Multidrug ABC transporter ATP-binding protein"/>
    <property type="match status" value="1"/>
</dbReference>
<evidence type="ECO:0000256" key="2">
    <source>
        <dbReference type="ARBA" id="ARBA00022448"/>
    </source>
</evidence>
<dbReference type="GO" id="GO:0005524">
    <property type="term" value="F:ATP binding"/>
    <property type="evidence" value="ECO:0007669"/>
    <property type="project" value="UniProtKB-KW"/>
</dbReference>
<dbReference type="GO" id="GO:0015421">
    <property type="term" value="F:ABC-type oligopeptide transporter activity"/>
    <property type="evidence" value="ECO:0007669"/>
    <property type="project" value="TreeGrafter"/>
</dbReference>